<sequence>MGPKVSEVHGPSSLRLAAGVADKTMAFYLQGNSFSSPTTADTPDPSNANTIQLAAISARLDRVEHYKFKAHSKIPPVPQPITW</sequence>
<organism evidence="3">
    <name type="scientific">Echinostoma caproni</name>
    <dbReference type="NCBI Taxonomy" id="27848"/>
    <lineage>
        <taxon>Eukaryota</taxon>
        <taxon>Metazoa</taxon>
        <taxon>Spiralia</taxon>
        <taxon>Lophotrochozoa</taxon>
        <taxon>Platyhelminthes</taxon>
        <taxon>Trematoda</taxon>
        <taxon>Digenea</taxon>
        <taxon>Plagiorchiida</taxon>
        <taxon>Echinostomata</taxon>
        <taxon>Echinostomatoidea</taxon>
        <taxon>Echinostomatidae</taxon>
        <taxon>Echinostoma</taxon>
    </lineage>
</organism>
<reference evidence="3" key="1">
    <citation type="submission" date="2016-06" db="UniProtKB">
        <authorList>
            <consortium name="WormBaseParasite"/>
        </authorList>
    </citation>
    <scope>IDENTIFICATION</scope>
</reference>
<dbReference type="WBParaSite" id="ECPE_0001330001-mRNA-1">
    <property type="protein sequence ID" value="ECPE_0001330001-mRNA-1"/>
    <property type="gene ID" value="ECPE_0001330001"/>
</dbReference>
<evidence type="ECO:0000313" key="3">
    <source>
        <dbReference type="WBParaSite" id="ECPE_0001330001-mRNA-1"/>
    </source>
</evidence>
<keyword evidence="2" id="KW-1185">Reference proteome</keyword>
<protein>
    <submittedName>
        <fullName evidence="1 3">Uncharacterized protein</fullName>
    </submittedName>
</protein>
<dbReference type="Proteomes" id="UP000272942">
    <property type="component" value="Unassembled WGS sequence"/>
</dbReference>
<dbReference type="EMBL" id="UZAN01054669">
    <property type="protein sequence ID" value="VDP90533.1"/>
    <property type="molecule type" value="Genomic_DNA"/>
</dbReference>
<gene>
    <name evidence="1" type="ORF">ECPE_LOCUS13261</name>
</gene>
<dbReference type="AlphaFoldDB" id="A0A183B226"/>
<evidence type="ECO:0000313" key="2">
    <source>
        <dbReference type="Proteomes" id="UP000272942"/>
    </source>
</evidence>
<proteinExistence type="predicted"/>
<accession>A0A183B226</accession>
<name>A0A183B226_9TREM</name>
<reference evidence="1 2" key="2">
    <citation type="submission" date="2018-11" db="EMBL/GenBank/DDBJ databases">
        <authorList>
            <consortium name="Pathogen Informatics"/>
        </authorList>
    </citation>
    <scope>NUCLEOTIDE SEQUENCE [LARGE SCALE GENOMIC DNA]</scope>
    <source>
        <strain evidence="1 2">Egypt</strain>
    </source>
</reference>
<evidence type="ECO:0000313" key="1">
    <source>
        <dbReference type="EMBL" id="VDP90533.1"/>
    </source>
</evidence>